<dbReference type="GO" id="GO:0005730">
    <property type="term" value="C:nucleolus"/>
    <property type="evidence" value="ECO:0007669"/>
    <property type="project" value="UniProtKB-SubCell"/>
</dbReference>
<protein>
    <recommendedName>
        <fullName evidence="3">Ribosome biogenesis protein SLX9</fullName>
    </recommendedName>
</protein>
<dbReference type="EMBL" id="CAJVPK010000397">
    <property type="protein sequence ID" value="CAG8504493.1"/>
    <property type="molecule type" value="Genomic_DNA"/>
</dbReference>
<gene>
    <name evidence="6" type="ORF">DEBURN_LOCUS4850</name>
</gene>
<feature type="region of interest" description="Disordered" evidence="5">
    <location>
        <begin position="18"/>
        <end position="40"/>
    </location>
</feature>
<name>A0A9N8ZR81_9GLOM</name>
<evidence type="ECO:0000256" key="5">
    <source>
        <dbReference type="SAM" id="MobiDB-lite"/>
    </source>
</evidence>
<dbReference type="GO" id="GO:0030686">
    <property type="term" value="C:90S preribosome"/>
    <property type="evidence" value="ECO:0007669"/>
    <property type="project" value="InterPro"/>
</dbReference>
<proteinExistence type="inferred from homology"/>
<dbReference type="Proteomes" id="UP000789706">
    <property type="component" value="Unassembled WGS sequence"/>
</dbReference>
<sequence>MDVFEETLNLSSLKDSLLTIDPSNNDKNSQKKSSLNSPPSLSVVKTITARKNVAMKEIPRFYEILQHSTFKINPLSTIRTHIENTIEKKKKELMDVD</sequence>
<evidence type="ECO:0000256" key="4">
    <source>
        <dbReference type="ARBA" id="ARBA00023242"/>
    </source>
</evidence>
<dbReference type="InterPro" id="IPR028160">
    <property type="entry name" value="Slx9-like"/>
</dbReference>
<organism evidence="6 7">
    <name type="scientific">Diversispora eburnea</name>
    <dbReference type="NCBI Taxonomy" id="1213867"/>
    <lineage>
        <taxon>Eukaryota</taxon>
        <taxon>Fungi</taxon>
        <taxon>Fungi incertae sedis</taxon>
        <taxon>Mucoromycota</taxon>
        <taxon>Glomeromycotina</taxon>
        <taxon>Glomeromycetes</taxon>
        <taxon>Diversisporales</taxon>
        <taxon>Diversisporaceae</taxon>
        <taxon>Diversispora</taxon>
    </lineage>
</organism>
<accession>A0A9N8ZR81</accession>
<dbReference type="Pfam" id="PF15341">
    <property type="entry name" value="SLX9"/>
    <property type="match status" value="1"/>
</dbReference>
<feature type="compositionally biased region" description="Low complexity" evidence="5">
    <location>
        <begin position="21"/>
        <end position="40"/>
    </location>
</feature>
<dbReference type="AlphaFoldDB" id="A0A9N8ZR81"/>
<keyword evidence="7" id="KW-1185">Reference proteome</keyword>
<evidence type="ECO:0000256" key="2">
    <source>
        <dbReference type="ARBA" id="ARBA00011022"/>
    </source>
</evidence>
<dbReference type="OrthoDB" id="18703at2759"/>
<keyword evidence="4" id="KW-0539">Nucleus</keyword>
<comment type="caution">
    <text evidence="6">The sequence shown here is derived from an EMBL/GenBank/DDBJ whole genome shotgun (WGS) entry which is preliminary data.</text>
</comment>
<dbReference type="PANTHER" id="PTHR31109:SF2">
    <property type="entry name" value="RIBOSOME BIOGENESIS PROTEIN SLX9 HOMOLOG"/>
    <property type="match status" value="1"/>
</dbReference>
<evidence type="ECO:0000313" key="7">
    <source>
        <dbReference type="Proteomes" id="UP000789706"/>
    </source>
</evidence>
<comment type="similarity">
    <text evidence="2">Belongs to the SLX9 family.</text>
</comment>
<dbReference type="PANTHER" id="PTHR31109">
    <property type="entry name" value="PROTEIN FAM207A"/>
    <property type="match status" value="1"/>
</dbReference>
<evidence type="ECO:0000256" key="1">
    <source>
        <dbReference type="ARBA" id="ARBA00004604"/>
    </source>
</evidence>
<comment type="subcellular location">
    <subcellularLocation>
        <location evidence="1">Nucleus</location>
        <location evidence="1">Nucleolus</location>
    </subcellularLocation>
</comment>
<dbReference type="GO" id="GO:0000462">
    <property type="term" value="P:maturation of SSU-rRNA from tricistronic rRNA transcript (SSU-rRNA, 5.8S rRNA, LSU-rRNA)"/>
    <property type="evidence" value="ECO:0007669"/>
    <property type="project" value="InterPro"/>
</dbReference>
<evidence type="ECO:0000313" key="6">
    <source>
        <dbReference type="EMBL" id="CAG8504493.1"/>
    </source>
</evidence>
<evidence type="ECO:0000256" key="3">
    <source>
        <dbReference type="ARBA" id="ARBA00021321"/>
    </source>
</evidence>
<dbReference type="GO" id="GO:0030688">
    <property type="term" value="C:preribosome, small subunit precursor"/>
    <property type="evidence" value="ECO:0007669"/>
    <property type="project" value="InterPro"/>
</dbReference>
<reference evidence="6" key="1">
    <citation type="submission" date="2021-06" db="EMBL/GenBank/DDBJ databases">
        <authorList>
            <person name="Kallberg Y."/>
            <person name="Tangrot J."/>
            <person name="Rosling A."/>
        </authorList>
    </citation>
    <scope>NUCLEOTIDE SEQUENCE</scope>
    <source>
        <strain evidence="6">AZ414A</strain>
    </source>
</reference>